<keyword evidence="6 9" id="KW-0067">ATP-binding</keyword>
<dbReference type="OrthoDB" id="539158at2759"/>
<dbReference type="Gene3D" id="1.10.510.10">
    <property type="entry name" value="Transferase(Phosphotransferase) domain 1"/>
    <property type="match status" value="1"/>
</dbReference>
<evidence type="ECO:0000256" key="7">
    <source>
        <dbReference type="ARBA" id="ARBA00047899"/>
    </source>
</evidence>
<protein>
    <recommendedName>
        <fullName evidence="1">non-specific serine/threonine protein kinase</fullName>
        <ecNumber evidence="1">2.7.11.1</ecNumber>
    </recommendedName>
</protein>
<dbReference type="Pfam" id="PF00069">
    <property type="entry name" value="Pkinase"/>
    <property type="match status" value="1"/>
</dbReference>
<evidence type="ECO:0000256" key="2">
    <source>
        <dbReference type="ARBA" id="ARBA00022527"/>
    </source>
</evidence>
<dbReference type="FunFam" id="1.10.510.10:FF:000692">
    <property type="entry name" value="Serine/threonine protein kinase, variant"/>
    <property type="match status" value="1"/>
</dbReference>
<evidence type="ECO:0000256" key="10">
    <source>
        <dbReference type="SAM" id="MobiDB-lite"/>
    </source>
</evidence>
<comment type="catalytic activity">
    <reaction evidence="8">
        <text>L-seryl-[protein] + ATP = O-phospho-L-seryl-[protein] + ADP + H(+)</text>
        <dbReference type="Rhea" id="RHEA:17989"/>
        <dbReference type="Rhea" id="RHEA-COMP:9863"/>
        <dbReference type="Rhea" id="RHEA-COMP:11604"/>
        <dbReference type="ChEBI" id="CHEBI:15378"/>
        <dbReference type="ChEBI" id="CHEBI:29999"/>
        <dbReference type="ChEBI" id="CHEBI:30616"/>
        <dbReference type="ChEBI" id="CHEBI:83421"/>
        <dbReference type="ChEBI" id="CHEBI:456216"/>
        <dbReference type="EC" id="2.7.11.1"/>
    </reaction>
</comment>
<proteinExistence type="predicted"/>
<dbReference type="PROSITE" id="PS50011">
    <property type="entry name" value="PROTEIN_KINASE_DOM"/>
    <property type="match status" value="1"/>
</dbReference>
<accession>A0A6A6GSB7</accession>
<evidence type="ECO:0000256" key="1">
    <source>
        <dbReference type="ARBA" id="ARBA00012513"/>
    </source>
</evidence>
<feature type="compositionally biased region" description="Polar residues" evidence="10">
    <location>
        <begin position="348"/>
        <end position="360"/>
    </location>
</feature>
<evidence type="ECO:0000313" key="13">
    <source>
        <dbReference type="Proteomes" id="UP000800092"/>
    </source>
</evidence>
<feature type="compositionally biased region" description="Polar residues" evidence="10">
    <location>
        <begin position="367"/>
        <end position="377"/>
    </location>
</feature>
<evidence type="ECO:0000256" key="8">
    <source>
        <dbReference type="ARBA" id="ARBA00048679"/>
    </source>
</evidence>
<keyword evidence="3" id="KW-0808">Transferase</keyword>
<feature type="domain" description="Protein kinase" evidence="11">
    <location>
        <begin position="21"/>
        <end position="296"/>
    </location>
</feature>
<feature type="compositionally biased region" description="Low complexity" evidence="10">
    <location>
        <begin position="401"/>
        <end position="411"/>
    </location>
</feature>
<gene>
    <name evidence="12" type="ORF">EV356DRAFT_495438</name>
</gene>
<evidence type="ECO:0000256" key="9">
    <source>
        <dbReference type="PROSITE-ProRule" id="PRU10141"/>
    </source>
</evidence>
<dbReference type="EMBL" id="ML991923">
    <property type="protein sequence ID" value="KAF2228509.1"/>
    <property type="molecule type" value="Genomic_DNA"/>
</dbReference>
<dbReference type="GO" id="GO:0004674">
    <property type="term" value="F:protein serine/threonine kinase activity"/>
    <property type="evidence" value="ECO:0007669"/>
    <property type="project" value="UniProtKB-KW"/>
</dbReference>
<dbReference type="PROSITE" id="PS00108">
    <property type="entry name" value="PROTEIN_KINASE_ST"/>
    <property type="match status" value="1"/>
</dbReference>
<feature type="binding site" evidence="9">
    <location>
        <position position="51"/>
    </location>
    <ligand>
        <name>ATP</name>
        <dbReference type="ChEBI" id="CHEBI:30616"/>
    </ligand>
</feature>
<dbReference type="PROSITE" id="PS00107">
    <property type="entry name" value="PROTEIN_KINASE_ATP"/>
    <property type="match status" value="1"/>
</dbReference>
<dbReference type="PANTHER" id="PTHR43895:SF32">
    <property type="entry name" value="SERINE_THREONINE-PROTEIN KINASE CHK1"/>
    <property type="match status" value="1"/>
</dbReference>
<reference evidence="12" key="1">
    <citation type="journal article" date="2020" name="Stud. Mycol.">
        <title>101 Dothideomycetes genomes: a test case for predicting lifestyles and emergence of pathogens.</title>
        <authorList>
            <person name="Haridas S."/>
            <person name="Albert R."/>
            <person name="Binder M."/>
            <person name="Bloem J."/>
            <person name="Labutti K."/>
            <person name="Salamov A."/>
            <person name="Andreopoulos B."/>
            <person name="Baker S."/>
            <person name="Barry K."/>
            <person name="Bills G."/>
            <person name="Bluhm B."/>
            <person name="Cannon C."/>
            <person name="Castanera R."/>
            <person name="Culley D."/>
            <person name="Daum C."/>
            <person name="Ezra D."/>
            <person name="Gonzalez J."/>
            <person name="Henrissat B."/>
            <person name="Kuo A."/>
            <person name="Liang C."/>
            <person name="Lipzen A."/>
            <person name="Lutzoni F."/>
            <person name="Magnuson J."/>
            <person name="Mondo S."/>
            <person name="Nolan M."/>
            <person name="Ohm R."/>
            <person name="Pangilinan J."/>
            <person name="Park H.-J."/>
            <person name="Ramirez L."/>
            <person name="Alfaro M."/>
            <person name="Sun H."/>
            <person name="Tritt A."/>
            <person name="Yoshinaga Y."/>
            <person name="Zwiers L.-H."/>
            <person name="Turgeon B."/>
            <person name="Goodwin S."/>
            <person name="Spatafora J."/>
            <person name="Crous P."/>
            <person name="Grigoriev I."/>
        </authorList>
    </citation>
    <scope>NUCLEOTIDE SEQUENCE</scope>
    <source>
        <strain evidence="12">Tuck. ex Michener</strain>
    </source>
</reference>
<dbReference type="SUPFAM" id="SSF56112">
    <property type="entry name" value="Protein kinase-like (PK-like)"/>
    <property type="match status" value="1"/>
</dbReference>
<dbReference type="InterPro" id="IPR000719">
    <property type="entry name" value="Prot_kinase_dom"/>
</dbReference>
<feature type="region of interest" description="Disordered" evidence="10">
    <location>
        <begin position="331"/>
        <end position="427"/>
    </location>
</feature>
<dbReference type="EC" id="2.7.11.1" evidence="1"/>
<dbReference type="GO" id="GO:0007095">
    <property type="term" value="P:mitotic G2 DNA damage checkpoint signaling"/>
    <property type="evidence" value="ECO:0007669"/>
    <property type="project" value="TreeGrafter"/>
</dbReference>
<evidence type="ECO:0000256" key="5">
    <source>
        <dbReference type="ARBA" id="ARBA00022777"/>
    </source>
</evidence>
<keyword evidence="5 12" id="KW-0418">Kinase</keyword>
<evidence type="ECO:0000259" key="11">
    <source>
        <dbReference type="PROSITE" id="PS50011"/>
    </source>
</evidence>
<dbReference type="InterPro" id="IPR017441">
    <property type="entry name" value="Protein_kinase_ATP_BS"/>
</dbReference>
<dbReference type="GO" id="GO:0005737">
    <property type="term" value="C:cytoplasm"/>
    <property type="evidence" value="ECO:0007669"/>
    <property type="project" value="TreeGrafter"/>
</dbReference>
<evidence type="ECO:0000256" key="3">
    <source>
        <dbReference type="ARBA" id="ARBA00022679"/>
    </source>
</evidence>
<dbReference type="SMART" id="SM00220">
    <property type="entry name" value="S_TKc"/>
    <property type="match status" value="1"/>
</dbReference>
<sequence length="577" mass="63496">MVMGPPPGSQVAPLPTNIPFRLISKTIGVGAYASIRKAAPLNTSKPVFAVKFINKKHAFDQGRLKPQQIKLEVSLHMHVSQHENIIKCFNTGEDALWTWIAMELAEGGDLFDKVEADEGVGEDIAHFYFTQLIQGISYMHSRGVAHRDIKPENILLSGEGNLKLADFGLAVLFSNNGQTKRSNTVCGSPPYIAPEILQSGRRKTKHGEQTGYEANLTDIWSCGIVLFVLLVGNTPWDEPTSQSYEFKEYVDSQGRPQNDELWDRIPPVPLNLLRGILKLDPLDRFDLEKIRKHPWFTRPNPYLTPSGKASNQVSLATKMLESLHINFDADPTASQARSQPEPMDLDTPLNNGISPTNNHLPTDPHSLVSTQPETPLDNNPFDWERPNFNAHPISASQPIHSTTTTTTSSSSFAPPAGPYPSTLSSLDLDADPTLSQFQPTPSVPLTLTQAARNFRDIVPSASLCRFLSPLAFALVVPRLAEALHRLGVPVTGAGEAVVRGEREGTGWVRVKLLDGRRQGLSGTVVVERVGVGVVGEELLEVRFVKAKGDPLEWRRLFKRVVVLCQDVVLKPRGPGGW</sequence>
<dbReference type="InterPro" id="IPR011009">
    <property type="entry name" value="Kinase-like_dom_sf"/>
</dbReference>
<keyword evidence="13" id="KW-1185">Reference proteome</keyword>
<dbReference type="InterPro" id="IPR008271">
    <property type="entry name" value="Ser/Thr_kinase_AS"/>
</dbReference>
<dbReference type="GO" id="GO:0005634">
    <property type="term" value="C:nucleus"/>
    <property type="evidence" value="ECO:0007669"/>
    <property type="project" value="TreeGrafter"/>
</dbReference>
<evidence type="ECO:0000256" key="4">
    <source>
        <dbReference type="ARBA" id="ARBA00022741"/>
    </source>
</evidence>
<comment type="catalytic activity">
    <reaction evidence="7">
        <text>L-threonyl-[protein] + ATP = O-phospho-L-threonyl-[protein] + ADP + H(+)</text>
        <dbReference type="Rhea" id="RHEA:46608"/>
        <dbReference type="Rhea" id="RHEA-COMP:11060"/>
        <dbReference type="Rhea" id="RHEA-COMP:11605"/>
        <dbReference type="ChEBI" id="CHEBI:15378"/>
        <dbReference type="ChEBI" id="CHEBI:30013"/>
        <dbReference type="ChEBI" id="CHEBI:30616"/>
        <dbReference type="ChEBI" id="CHEBI:61977"/>
        <dbReference type="ChEBI" id="CHEBI:456216"/>
        <dbReference type="EC" id="2.7.11.1"/>
    </reaction>
</comment>
<keyword evidence="4 9" id="KW-0547">Nucleotide-binding</keyword>
<dbReference type="GO" id="GO:0005524">
    <property type="term" value="F:ATP binding"/>
    <property type="evidence" value="ECO:0007669"/>
    <property type="project" value="UniProtKB-UniRule"/>
</dbReference>
<dbReference type="PANTHER" id="PTHR43895">
    <property type="entry name" value="CALCIUM/CALMODULIN-DEPENDENT PROTEIN KINASE KINASE-RELATED"/>
    <property type="match status" value="1"/>
</dbReference>
<dbReference type="GO" id="GO:0035861">
    <property type="term" value="C:site of double-strand break"/>
    <property type="evidence" value="ECO:0007669"/>
    <property type="project" value="TreeGrafter"/>
</dbReference>
<name>A0A6A6GSB7_VIRVR</name>
<dbReference type="Proteomes" id="UP000800092">
    <property type="component" value="Unassembled WGS sequence"/>
</dbReference>
<evidence type="ECO:0000256" key="6">
    <source>
        <dbReference type="ARBA" id="ARBA00022840"/>
    </source>
</evidence>
<organism evidence="12 13">
    <name type="scientific">Viridothelium virens</name>
    <name type="common">Speckled blister lichen</name>
    <name type="synonym">Trypethelium virens</name>
    <dbReference type="NCBI Taxonomy" id="1048519"/>
    <lineage>
        <taxon>Eukaryota</taxon>
        <taxon>Fungi</taxon>
        <taxon>Dikarya</taxon>
        <taxon>Ascomycota</taxon>
        <taxon>Pezizomycotina</taxon>
        <taxon>Dothideomycetes</taxon>
        <taxon>Dothideomycetes incertae sedis</taxon>
        <taxon>Trypetheliales</taxon>
        <taxon>Trypetheliaceae</taxon>
        <taxon>Viridothelium</taxon>
    </lineage>
</organism>
<dbReference type="AlphaFoldDB" id="A0A6A6GSB7"/>
<keyword evidence="2" id="KW-0723">Serine/threonine-protein kinase</keyword>
<evidence type="ECO:0000313" key="12">
    <source>
        <dbReference type="EMBL" id="KAF2228509.1"/>
    </source>
</evidence>